<evidence type="ECO:0000313" key="1">
    <source>
        <dbReference type="EMBL" id="KAG2486755.1"/>
    </source>
</evidence>
<accession>A0A835XTR8</accession>
<gene>
    <name evidence="1" type="ORF">HYH03_014554</name>
</gene>
<name>A0A835XTR8_9CHLO</name>
<dbReference type="EMBL" id="JAEHOE010000107">
    <property type="protein sequence ID" value="KAG2486755.1"/>
    <property type="molecule type" value="Genomic_DNA"/>
</dbReference>
<keyword evidence="2" id="KW-1185">Reference proteome</keyword>
<protein>
    <submittedName>
        <fullName evidence="1">Uncharacterized protein</fullName>
    </submittedName>
</protein>
<reference evidence="1" key="1">
    <citation type="journal article" date="2020" name="bioRxiv">
        <title>Comparative genomics of Chlamydomonas.</title>
        <authorList>
            <person name="Craig R.J."/>
            <person name="Hasan A.R."/>
            <person name="Ness R.W."/>
            <person name="Keightley P.D."/>
        </authorList>
    </citation>
    <scope>NUCLEOTIDE SEQUENCE</scope>
    <source>
        <strain evidence="1">CCAP 11/70</strain>
    </source>
</reference>
<dbReference type="OrthoDB" id="560758at2759"/>
<organism evidence="1 2">
    <name type="scientific">Edaphochlamys debaryana</name>
    <dbReference type="NCBI Taxonomy" id="47281"/>
    <lineage>
        <taxon>Eukaryota</taxon>
        <taxon>Viridiplantae</taxon>
        <taxon>Chlorophyta</taxon>
        <taxon>core chlorophytes</taxon>
        <taxon>Chlorophyceae</taxon>
        <taxon>CS clade</taxon>
        <taxon>Chlamydomonadales</taxon>
        <taxon>Chlamydomonadales incertae sedis</taxon>
        <taxon>Edaphochlamys</taxon>
    </lineage>
</organism>
<proteinExistence type="predicted"/>
<dbReference type="Proteomes" id="UP000612055">
    <property type="component" value="Unassembled WGS sequence"/>
</dbReference>
<dbReference type="AlphaFoldDB" id="A0A835XTR8"/>
<evidence type="ECO:0000313" key="2">
    <source>
        <dbReference type="Proteomes" id="UP000612055"/>
    </source>
</evidence>
<comment type="caution">
    <text evidence="1">The sequence shown here is derived from an EMBL/GenBank/DDBJ whole genome shotgun (WGS) entry which is preliminary data.</text>
</comment>
<sequence>MQGDIKNEHTLPLDDSVFGSMFDQACANGVCMSGAALDDVSLWSSGDSPGSWHNGDCHFDYGRCGYLSHGQCKFTWDGNWVGDAVSTAEQKRAAFRAAWVGAMTASYHGPYGVGGTQYMK</sequence>